<name>A0ABR3XIX1_9PEZI</name>
<dbReference type="InterPro" id="IPR019436">
    <property type="entry name" value="Say1-like"/>
</dbReference>
<comment type="caution">
    <text evidence="2">The sequence shown here is derived from an EMBL/GenBank/DDBJ whole genome shotgun (WGS) entry which is preliminary data.</text>
</comment>
<evidence type="ECO:0000313" key="3">
    <source>
        <dbReference type="Proteomes" id="UP001586593"/>
    </source>
</evidence>
<evidence type="ECO:0000313" key="2">
    <source>
        <dbReference type="EMBL" id="KAL1875905.1"/>
    </source>
</evidence>
<dbReference type="SUPFAM" id="SSF53474">
    <property type="entry name" value="alpha/beta-Hydrolases"/>
    <property type="match status" value="1"/>
</dbReference>
<keyword evidence="1" id="KW-0378">Hydrolase</keyword>
<dbReference type="Gene3D" id="3.40.50.1820">
    <property type="entry name" value="alpha/beta hydrolase"/>
    <property type="match status" value="1"/>
</dbReference>
<dbReference type="EMBL" id="JAZHXJ010000085">
    <property type="protein sequence ID" value="KAL1875905.1"/>
    <property type="molecule type" value="Genomic_DNA"/>
</dbReference>
<dbReference type="PANTHER" id="PTHR48081:SF2">
    <property type="entry name" value="ALPHA_BETA-HYDROLASE"/>
    <property type="match status" value="1"/>
</dbReference>
<reference evidence="2 3" key="1">
    <citation type="journal article" date="2024" name="Commun. Biol.">
        <title>Comparative genomic analysis of thermophilic fungi reveals convergent evolutionary adaptations and gene losses.</title>
        <authorList>
            <person name="Steindorff A.S."/>
            <person name="Aguilar-Pontes M.V."/>
            <person name="Robinson A.J."/>
            <person name="Andreopoulos B."/>
            <person name="LaButti K."/>
            <person name="Kuo A."/>
            <person name="Mondo S."/>
            <person name="Riley R."/>
            <person name="Otillar R."/>
            <person name="Haridas S."/>
            <person name="Lipzen A."/>
            <person name="Grimwood J."/>
            <person name="Schmutz J."/>
            <person name="Clum A."/>
            <person name="Reid I.D."/>
            <person name="Moisan M.C."/>
            <person name="Butler G."/>
            <person name="Nguyen T.T.M."/>
            <person name="Dewar K."/>
            <person name="Conant G."/>
            <person name="Drula E."/>
            <person name="Henrissat B."/>
            <person name="Hansel C."/>
            <person name="Singer S."/>
            <person name="Hutchinson M.I."/>
            <person name="de Vries R.P."/>
            <person name="Natvig D.O."/>
            <person name="Powell A.J."/>
            <person name="Tsang A."/>
            <person name="Grigoriev I.V."/>
        </authorList>
    </citation>
    <scope>NUCLEOTIDE SEQUENCE [LARGE SCALE GENOMIC DNA]</scope>
    <source>
        <strain evidence="2 3">ATCC 24622</strain>
    </source>
</reference>
<protein>
    <recommendedName>
        <fullName evidence="4">Alpha/beta hydrolase fold-3 domain-containing protein</fullName>
    </recommendedName>
</protein>
<dbReference type="InterPro" id="IPR029058">
    <property type="entry name" value="AB_hydrolase_fold"/>
</dbReference>
<keyword evidence="3" id="KW-1185">Reference proteome</keyword>
<dbReference type="Pfam" id="PF10340">
    <property type="entry name" value="Say1_Mug180"/>
    <property type="match status" value="1"/>
</dbReference>
<sequence>MTLGPVSYLDCVAFCLFLVPQLIWQAGLWETVVCVLRALPFLVFKLPVTFLYERWLIKPERRAPFVQRSSAFEDIVVRCVRYAFANIPPRVGRVFFSRSVALPFLRFRLLRQGYLTLPAHYREITATKLKGVWLVKAPEKRLDFVLYYVHGGGFSLGSPYFYLEFLLTWLSLLGDVGYDNPGIFALDYTLVPDASFPTQLHETVRGYQHVLAVALDPAIICVGGDSAGAALVLSMLLYLARHNSSCGDGAGQVRRIPKPALAVLISPWVTLVSERHRNSTSDYLDVDALRKYGLQFAGSKRLGNNPLASPGNCKDVAWWRNAAPTKGILITYGQEEVIAPEIKDLVGILQKMGLDLDAEEEPAGIHAWPIASLFLSSSTEQRYKGVRRLVDKVREKIIAHSSK</sequence>
<accession>A0ABR3XIX1</accession>
<evidence type="ECO:0000256" key="1">
    <source>
        <dbReference type="ARBA" id="ARBA00022801"/>
    </source>
</evidence>
<dbReference type="InterPro" id="IPR050300">
    <property type="entry name" value="GDXG_lipolytic_enzyme"/>
</dbReference>
<gene>
    <name evidence="2" type="ORF">VTK73DRAFT_9760</name>
</gene>
<dbReference type="Proteomes" id="UP001586593">
    <property type="component" value="Unassembled WGS sequence"/>
</dbReference>
<dbReference type="PANTHER" id="PTHR48081">
    <property type="entry name" value="AB HYDROLASE SUPERFAMILY PROTEIN C4A8.06C"/>
    <property type="match status" value="1"/>
</dbReference>
<evidence type="ECO:0008006" key="4">
    <source>
        <dbReference type="Google" id="ProtNLM"/>
    </source>
</evidence>
<organism evidence="2 3">
    <name type="scientific">Phialemonium thermophilum</name>
    <dbReference type="NCBI Taxonomy" id="223376"/>
    <lineage>
        <taxon>Eukaryota</taxon>
        <taxon>Fungi</taxon>
        <taxon>Dikarya</taxon>
        <taxon>Ascomycota</taxon>
        <taxon>Pezizomycotina</taxon>
        <taxon>Sordariomycetes</taxon>
        <taxon>Sordariomycetidae</taxon>
        <taxon>Cephalothecales</taxon>
        <taxon>Cephalothecaceae</taxon>
        <taxon>Phialemonium</taxon>
    </lineage>
</organism>
<proteinExistence type="predicted"/>